<feature type="region of interest" description="Disordered" evidence="1">
    <location>
        <begin position="69"/>
        <end position="91"/>
    </location>
</feature>
<evidence type="ECO:0000256" key="1">
    <source>
        <dbReference type="SAM" id="MobiDB-lite"/>
    </source>
</evidence>
<feature type="region of interest" description="Disordered" evidence="1">
    <location>
        <begin position="1"/>
        <end position="23"/>
    </location>
</feature>
<accession>A0AAV2MIW2</accession>
<dbReference type="AlphaFoldDB" id="A0AAV2MIW2"/>
<reference evidence="2 3" key="1">
    <citation type="submission" date="2024-04" db="EMBL/GenBank/DDBJ databases">
        <authorList>
            <person name="Waldvogel A.-M."/>
            <person name="Schoenle A."/>
        </authorList>
    </citation>
    <scope>NUCLEOTIDE SEQUENCE [LARGE SCALE GENOMIC DNA]</scope>
</reference>
<organism evidence="2 3">
    <name type="scientific">Knipowitschia caucasica</name>
    <name type="common">Caucasian dwarf goby</name>
    <name type="synonym">Pomatoschistus caucasicus</name>
    <dbReference type="NCBI Taxonomy" id="637954"/>
    <lineage>
        <taxon>Eukaryota</taxon>
        <taxon>Metazoa</taxon>
        <taxon>Chordata</taxon>
        <taxon>Craniata</taxon>
        <taxon>Vertebrata</taxon>
        <taxon>Euteleostomi</taxon>
        <taxon>Actinopterygii</taxon>
        <taxon>Neopterygii</taxon>
        <taxon>Teleostei</taxon>
        <taxon>Neoteleostei</taxon>
        <taxon>Acanthomorphata</taxon>
        <taxon>Gobiaria</taxon>
        <taxon>Gobiiformes</taxon>
        <taxon>Gobioidei</taxon>
        <taxon>Gobiidae</taxon>
        <taxon>Gobiinae</taxon>
        <taxon>Knipowitschia</taxon>
    </lineage>
</organism>
<gene>
    <name evidence="2" type="ORF">KC01_LOCUS39598</name>
</gene>
<protein>
    <submittedName>
        <fullName evidence="2">Uncharacterized protein</fullName>
    </submittedName>
</protein>
<dbReference type="EMBL" id="OZ035830">
    <property type="protein sequence ID" value="CAL1613379.1"/>
    <property type="molecule type" value="Genomic_DNA"/>
</dbReference>
<proteinExistence type="predicted"/>
<name>A0AAV2MIW2_KNICA</name>
<evidence type="ECO:0000313" key="3">
    <source>
        <dbReference type="Proteomes" id="UP001497482"/>
    </source>
</evidence>
<feature type="compositionally biased region" description="Basic and acidic residues" evidence="1">
    <location>
        <begin position="1"/>
        <end position="20"/>
    </location>
</feature>
<evidence type="ECO:0000313" key="2">
    <source>
        <dbReference type="EMBL" id="CAL1613379.1"/>
    </source>
</evidence>
<sequence length="108" mass="11944">MSMPKKTDKTRGRVQQREPAPRQAVWRPFCWGGRKGGTLCNISNYHGRGAASFHRLKQQKTDLYLDLAGGRSATPAVPPSPQPPQTLQTSSQVQRLGALEKMMVQIDG</sequence>
<keyword evidence="3" id="KW-1185">Reference proteome</keyword>
<dbReference type="Proteomes" id="UP001497482">
    <property type="component" value="Chromosome 8"/>
</dbReference>